<gene>
    <name evidence="7" type="ORF">DealDRAFT_1387</name>
</gene>
<dbReference type="SUPFAM" id="SSF50044">
    <property type="entry name" value="SH3-domain"/>
    <property type="match status" value="1"/>
</dbReference>
<name>C0GFX8_DETAL</name>
<dbReference type="InterPro" id="IPR036028">
    <property type="entry name" value="SH3-like_dom_sf"/>
</dbReference>
<dbReference type="RefSeq" id="WP_008516100.1">
    <property type="nucleotide sequence ID" value="NZ_ACJM01000006.1"/>
</dbReference>
<dbReference type="InterPro" id="IPR003646">
    <property type="entry name" value="SH3-like_bac-type"/>
</dbReference>
<dbReference type="AlphaFoldDB" id="C0GFX8"/>
<dbReference type="CDD" id="cd02696">
    <property type="entry name" value="MurNAc-LAA"/>
    <property type="match status" value="1"/>
</dbReference>
<accession>C0GFX8</accession>
<dbReference type="GO" id="GO:0071555">
    <property type="term" value="P:cell wall organization"/>
    <property type="evidence" value="ECO:0007669"/>
    <property type="project" value="UniProtKB-KW"/>
</dbReference>
<dbReference type="Pfam" id="PF08239">
    <property type="entry name" value="SH3_3"/>
    <property type="match status" value="1"/>
</dbReference>
<sequence>MKKQRLFRPILFVIIALFLGTSLAFGIAANGTNDEINNDLSDVATYSAEEAPAVLQEENSREDTDSKGDDLEEEETESQESVDEAEETSEEEEQEKQKAEKTVEAKEAEKAKETIAPAPEPASQEVPESEQMARVTASGLNVRPDPSTDNERIDVLAQGQTVEVLAKQNDWLQVSLPDGRAGWIAAAYVTTFSRNAANGNGSLAGRIIAIDPGHGGTDPGAVGVSGLPEKDVVLDVSLRVADKLRAEGAQVIMTRDTDVFIPLSQRVNIAQNAGAEVFVSVHANAHPNPATGGTETYYFRNKASASASFNLASYLQNELVRGLGLRDIGVKHGNFLVIRQTSMPSALVELGFLSNSHEESLMRTSEFRQNSADAIVRGLKNYFN</sequence>
<evidence type="ECO:0000256" key="1">
    <source>
        <dbReference type="ARBA" id="ARBA00022443"/>
    </source>
</evidence>
<protein>
    <submittedName>
        <fullName evidence="7">N-acetylmuramoyl-L-alanine amidase</fullName>
        <ecNumber evidence="7">3.5.1.28</ecNumber>
    </submittedName>
</protein>
<feature type="compositionally biased region" description="Basic and acidic residues" evidence="4">
    <location>
        <begin position="95"/>
        <end position="113"/>
    </location>
</feature>
<dbReference type="Gene3D" id="2.30.30.40">
    <property type="entry name" value="SH3 Domains"/>
    <property type="match status" value="1"/>
</dbReference>
<keyword evidence="3" id="KW-0961">Cell wall biogenesis/degradation</keyword>
<dbReference type="Pfam" id="PF01520">
    <property type="entry name" value="Amidase_3"/>
    <property type="match status" value="1"/>
</dbReference>
<reference evidence="7 8" key="1">
    <citation type="submission" date="2009-02" db="EMBL/GenBank/DDBJ databases">
        <title>Sequencing of the draft genome and assembly of Dethiobacter alkaliphilus AHT 1.</title>
        <authorList>
            <consortium name="US DOE Joint Genome Institute (JGI-PGF)"/>
            <person name="Lucas S."/>
            <person name="Copeland A."/>
            <person name="Lapidus A."/>
            <person name="Glavina del Rio T."/>
            <person name="Dalin E."/>
            <person name="Tice H."/>
            <person name="Bruce D."/>
            <person name="Goodwin L."/>
            <person name="Pitluck S."/>
            <person name="Larimer F."/>
            <person name="Land M.L."/>
            <person name="Hauser L."/>
            <person name="Muyzer G."/>
        </authorList>
    </citation>
    <scope>NUCLEOTIDE SEQUENCE [LARGE SCALE GENOMIC DNA]</scope>
    <source>
        <strain evidence="7 8">AHT 1</strain>
    </source>
</reference>
<dbReference type="EC" id="3.5.1.28" evidence="7"/>
<dbReference type="PROSITE" id="PS51781">
    <property type="entry name" value="SH3B"/>
    <property type="match status" value="1"/>
</dbReference>
<evidence type="ECO:0000256" key="2">
    <source>
        <dbReference type="ARBA" id="ARBA00022801"/>
    </source>
</evidence>
<feature type="domain" description="SH3b" evidence="6">
    <location>
        <begin position="130"/>
        <end position="193"/>
    </location>
</feature>
<keyword evidence="2 7" id="KW-0378">Hydrolase</keyword>
<proteinExistence type="predicted"/>
<dbReference type="GO" id="GO:0008745">
    <property type="term" value="F:N-acetylmuramoyl-L-alanine amidase activity"/>
    <property type="evidence" value="ECO:0007669"/>
    <property type="project" value="UniProtKB-EC"/>
</dbReference>
<dbReference type="GO" id="GO:0030288">
    <property type="term" value="C:outer membrane-bounded periplasmic space"/>
    <property type="evidence" value="ECO:0007669"/>
    <property type="project" value="TreeGrafter"/>
</dbReference>
<dbReference type="InterPro" id="IPR050695">
    <property type="entry name" value="N-acetylmuramoyl_amidase_3"/>
</dbReference>
<evidence type="ECO:0000259" key="5">
    <source>
        <dbReference type="PROSITE" id="PS50002"/>
    </source>
</evidence>
<keyword evidence="8" id="KW-1185">Reference proteome</keyword>
<dbReference type="SMART" id="SM00646">
    <property type="entry name" value="Ami_3"/>
    <property type="match status" value="1"/>
</dbReference>
<dbReference type="Proteomes" id="UP000006443">
    <property type="component" value="Unassembled WGS sequence"/>
</dbReference>
<keyword evidence="1" id="KW-0728">SH3 domain</keyword>
<evidence type="ECO:0000313" key="7">
    <source>
        <dbReference type="EMBL" id="EEG77667.1"/>
    </source>
</evidence>
<evidence type="ECO:0000259" key="6">
    <source>
        <dbReference type="PROSITE" id="PS51781"/>
    </source>
</evidence>
<dbReference type="SMART" id="SM00287">
    <property type="entry name" value="SH3b"/>
    <property type="match status" value="1"/>
</dbReference>
<dbReference type="SUPFAM" id="SSF53187">
    <property type="entry name" value="Zn-dependent exopeptidases"/>
    <property type="match status" value="1"/>
</dbReference>
<dbReference type="PROSITE" id="PS50002">
    <property type="entry name" value="SH3"/>
    <property type="match status" value="1"/>
</dbReference>
<dbReference type="eggNOG" id="COG0860">
    <property type="taxonomic scope" value="Bacteria"/>
</dbReference>
<feature type="region of interest" description="Disordered" evidence="4">
    <location>
        <begin position="50"/>
        <end position="133"/>
    </location>
</feature>
<feature type="compositionally biased region" description="Basic and acidic residues" evidence="4">
    <location>
        <begin position="58"/>
        <end position="69"/>
    </location>
</feature>
<dbReference type="GO" id="GO:0009253">
    <property type="term" value="P:peptidoglycan catabolic process"/>
    <property type="evidence" value="ECO:0007669"/>
    <property type="project" value="InterPro"/>
</dbReference>
<dbReference type="EMBL" id="ACJM01000006">
    <property type="protein sequence ID" value="EEG77667.1"/>
    <property type="molecule type" value="Genomic_DNA"/>
</dbReference>
<dbReference type="PANTHER" id="PTHR30404">
    <property type="entry name" value="N-ACETYLMURAMOYL-L-ALANINE AMIDASE"/>
    <property type="match status" value="1"/>
</dbReference>
<feature type="compositionally biased region" description="Acidic residues" evidence="4">
    <location>
        <begin position="70"/>
        <end position="94"/>
    </location>
</feature>
<evidence type="ECO:0000256" key="3">
    <source>
        <dbReference type="ARBA" id="ARBA00023316"/>
    </source>
</evidence>
<dbReference type="PANTHER" id="PTHR30404:SF0">
    <property type="entry name" value="N-ACETYLMURAMOYL-L-ALANINE AMIDASE AMIC"/>
    <property type="match status" value="1"/>
</dbReference>
<organism evidence="7 8">
    <name type="scientific">Dethiobacter alkaliphilus AHT 1</name>
    <dbReference type="NCBI Taxonomy" id="555088"/>
    <lineage>
        <taxon>Bacteria</taxon>
        <taxon>Bacillati</taxon>
        <taxon>Bacillota</taxon>
        <taxon>Dethiobacteria</taxon>
        <taxon>Dethiobacterales</taxon>
        <taxon>Dethiobacteraceae</taxon>
        <taxon>Dethiobacter</taxon>
    </lineage>
</organism>
<evidence type="ECO:0000256" key="4">
    <source>
        <dbReference type="SAM" id="MobiDB-lite"/>
    </source>
</evidence>
<comment type="caution">
    <text evidence="7">The sequence shown here is derived from an EMBL/GenBank/DDBJ whole genome shotgun (WGS) entry which is preliminary data.</text>
</comment>
<dbReference type="InterPro" id="IPR002508">
    <property type="entry name" value="MurNAc-LAA_cat"/>
</dbReference>
<dbReference type="OrthoDB" id="9772024at2"/>
<dbReference type="STRING" id="555088.DealDRAFT_1387"/>
<evidence type="ECO:0000313" key="8">
    <source>
        <dbReference type="Proteomes" id="UP000006443"/>
    </source>
</evidence>
<feature type="domain" description="SH3" evidence="5">
    <location>
        <begin position="128"/>
        <end position="194"/>
    </location>
</feature>
<dbReference type="InterPro" id="IPR001452">
    <property type="entry name" value="SH3_domain"/>
</dbReference>
<dbReference type="Gene3D" id="3.40.630.40">
    <property type="entry name" value="Zn-dependent exopeptidases"/>
    <property type="match status" value="1"/>
</dbReference>